<feature type="non-terminal residue" evidence="1">
    <location>
        <position position="1"/>
    </location>
</feature>
<comment type="caution">
    <text evidence="1">The sequence shown here is derived from an EMBL/GenBank/DDBJ whole genome shotgun (WGS) entry which is preliminary data.</text>
</comment>
<sequence>AITEAVEAERAACHTKLIEGLVAVYGNGSVLVARLCDEYLDRSGTLLGEVRDAAIEARAEKPVAADVEGE</sequence>
<evidence type="ECO:0000313" key="1">
    <source>
        <dbReference type="EMBL" id="KKM82929.1"/>
    </source>
</evidence>
<protein>
    <submittedName>
        <fullName evidence="1">Uncharacterized protein</fullName>
    </submittedName>
</protein>
<dbReference type="EMBL" id="LAZR01007791">
    <property type="protein sequence ID" value="KKM82929.1"/>
    <property type="molecule type" value="Genomic_DNA"/>
</dbReference>
<name>A0A0F9KLB6_9ZZZZ</name>
<dbReference type="AlphaFoldDB" id="A0A0F9KLB6"/>
<proteinExistence type="predicted"/>
<accession>A0A0F9KLB6</accession>
<organism evidence="1">
    <name type="scientific">marine sediment metagenome</name>
    <dbReference type="NCBI Taxonomy" id="412755"/>
    <lineage>
        <taxon>unclassified sequences</taxon>
        <taxon>metagenomes</taxon>
        <taxon>ecological metagenomes</taxon>
    </lineage>
</organism>
<gene>
    <name evidence="1" type="ORF">LCGC14_1314640</name>
</gene>
<reference evidence="1" key="1">
    <citation type="journal article" date="2015" name="Nature">
        <title>Complex archaea that bridge the gap between prokaryotes and eukaryotes.</title>
        <authorList>
            <person name="Spang A."/>
            <person name="Saw J.H."/>
            <person name="Jorgensen S.L."/>
            <person name="Zaremba-Niedzwiedzka K."/>
            <person name="Martijn J."/>
            <person name="Lind A.E."/>
            <person name="van Eijk R."/>
            <person name="Schleper C."/>
            <person name="Guy L."/>
            <person name="Ettema T.J."/>
        </authorList>
    </citation>
    <scope>NUCLEOTIDE SEQUENCE</scope>
</reference>